<organism evidence="5 6">
    <name type="scientific">Saccharopolyspora gregorii</name>
    <dbReference type="NCBI Taxonomy" id="33914"/>
    <lineage>
        <taxon>Bacteria</taxon>
        <taxon>Bacillati</taxon>
        <taxon>Actinomycetota</taxon>
        <taxon>Actinomycetes</taxon>
        <taxon>Pseudonocardiales</taxon>
        <taxon>Pseudonocardiaceae</taxon>
        <taxon>Saccharopolyspora</taxon>
    </lineage>
</organism>
<feature type="transmembrane region" description="Helical" evidence="3">
    <location>
        <begin position="340"/>
        <end position="359"/>
    </location>
</feature>
<keyword evidence="3" id="KW-0812">Transmembrane</keyword>
<dbReference type="EMBL" id="BAAAYK010000038">
    <property type="protein sequence ID" value="GAA3360425.1"/>
    <property type="molecule type" value="Genomic_DNA"/>
</dbReference>
<evidence type="ECO:0000313" key="6">
    <source>
        <dbReference type="Proteomes" id="UP001500483"/>
    </source>
</evidence>
<dbReference type="SUPFAM" id="SSF53474">
    <property type="entry name" value="alpha/beta-Hydrolases"/>
    <property type="match status" value="1"/>
</dbReference>
<feature type="transmembrane region" description="Helical" evidence="3">
    <location>
        <begin position="306"/>
        <end position="328"/>
    </location>
</feature>
<dbReference type="Gene3D" id="3.40.50.1820">
    <property type="entry name" value="alpha/beta hydrolase"/>
    <property type="match status" value="1"/>
</dbReference>
<evidence type="ECO:0000313" key="5">
    <source>
        <dbReference type="EMBL" id="GAA3360425.1"/>
    </source>
</evidence>
<accession>A0ABP6RUS7</accession>
<reference evidence="6" key="1">
    <citation type="journal article" date="2019" name="Int. J. Syst. Evol. Microbiol.">
        <title>The Global Catalogue of Microorganisms (GCM) 10K type strain sequencing project: providing services to taxonomists for standard genome sequencing and annotation.</title>
        <authorList>
            <consortium name="The Broad Institute Genomics Platform"/>
            <consortium name="The Broad Institute Genome Sequencing Center for Infectious Disease"/>
            <person name="Wu L."/>
            <person name="Ma J."/>
        </authorList>
    </citation>
    <scope>NUCLEOTIDE SEQUENCE [LARGE SCALE GENOMIC DNA]</scope>
    <source>
        <strain evidence="6">JCM 9687</strain>
    </source>
</reference>
<keyword evidence="6" id="KW-1185">Reference proteome</keyword>
<dbReference type="PANTHER" id="PTHR22946:SF9">
    <property type="entry name" value="POLYKETIDE TRANSFERASE AF380"/>
    <property type="match status" value="1"/>
</dbReference>
<comment type="caution">
    <text evidence="5">The sequence shown here is derived from an EMBL/GenBank/DDBJ whole genome shotgun (WGS) entry which is preliminary data.</text>
</comment>
<evidence type="ECO:0000256" key="2">
    <source>
        <dbReference type="ARBA" id="ARBA00022801"/>
    </source>
</evidence>
<gene>
    <name evidence="5" type="ORF">GCM10020366_40370</name>
</gene>
<sequence>MVNVARPASSWLVPALVVLLAAGAGFGLAGVDSGVVRTSTVVDGVPVDLVRPAASAGSAPGVVVAHGHAASRRLMADWGTTLARSGFAVALPDFAGHGANPAPLPDGPEREVRLAADLDAAVGLLRRTPGVDPERIGLVGHSMGAGAVHRYAAEHPAIAATVAVSLPGSDIPPDPALSADLLLLTGQFEFPVFHRAAEQALRAGRPDAVWGAPADPARENARRGGTVAGAEHLSILFAPRAHAAAARWLQDSLQVSAPVRVAAGERLWPAVLLWAAFAIGFLPFARRLFGSASPEPEPGSGLAPSVPAVAAAVAAGLGLAAAGSVLAPGGWSPLAVGGEIGLFLLLFGLGSCAVLGRGARSAHDVRDARGVRCGRSGSAWRPAAVICCALLAVAAPIGIALAEPVPHGARWWWTPLVVVACGIACAAAEFAARGRTGPRQDAVRAAVLVAALLGVGVCAVAGVLPSFVLLIAPLLGALLLWHLAWAAVLARTGAAWWLPAVVGGALLGWPLAAVSPLD</sequence>
<evidence type="ECO:0000259" key="4">
    <source>
        <dbReference type="Pfam" id="PF12146"/>
    </source>
</evidence>
<keyword evidence="2" id="KW-0378">Hydrolase</keyword>
<dbReference type="InterPro" id="IPR022742">
    <property type="entry name" value="Hydrolase_4"/>
</dbReference>
<feature type="transmembrane region" description="Helical" evidence="3">
    <location>
        <begin position="379"/>
        <end position="399"/>
    </location>
</feature>
<protein>
    <recommendedName>
        <fullName evidence="4">Serine aminopeptidase S33 domain-containing protein</fullName>
    </recommendedName>
</protein>
<keyword evidence="3" id="KW-1133">Transmembrane helix</keyword>
<feature type="transmembrane region" description="Helical" evidence="3">
    <location>
        <begin position="267"/>
        <end position="285"/>
    </location>
</feature>
<dbReference type="Proteomes" id="UP001500483">
    <property type="component" value="Unassembled WGS sequence"/>
</dbReference>
<proteinExistence type="inferred from homology"/>
<evidence type="ECO:0000256" key="1">
    <source>
        <dbReference type="ARBA" id="ARBA00008645"/>
    </source>
</evidence>
<keyword evidence="3" id="KW-0472">Membrane</keyword>
<evidence type="ECO:0000256" key="3">
    <source>
        <dbReference type="SAM" id="Phobius"/>
    </source>
</evidence>
<feature type="transmembrane region" description="Helical" evidence="3">
    <location>
        <begin position="470"/>
        <end position="489"/>
    </location>
</feature>
<feature type="transmembrane region" description="Helical" evidence="3">
    <location>
        <begin position="443"/>
        <end position="464"/>
    </location>
</feature>
<feature type="domain" description="Serine aminopeptidase S33" evidence="4">
    <location>
        <begin position="62"/>
        <end position="174"/>
    </location>
</feature>
<dbReference type="Pfam" id="PF12146">
    <property type="entry name" value="Hydrolase_4"/>
    <property type="match status" value="1"/>
</dbReference>
<name>A0ABP6RUS7_9PSEU</name>
<feature type="transmembrane region" description="Helical" evidence="3">
    <location>
        <begin position="496"/>
        <end position="517"/>
    </location>
</feature>
<dbReference type="PANTHER" id="PTHR22946">
    <property type="entry name" value="DIENELACTONE HYDROLASE DOMAIN-CONTAINING PROTEIN-RELATED"/>
    <property type="match status" value="1"/>
</dbReference>
<dbReference type="InterPro" id="IPR029058">
    <property type="entry name" value="AB_hydrolase_fold"/>
</dbReference>
<dbReference type="InterPro" id="IPR050261">
    <property type="entry name" value="FrsA_esterase"/>
</dbReference>
<dbReference type="RefSeq" id="WP_344928677.1">
    <property type="nucleotide sequence ID" value="NZ_BAAAYK010000038.1"/>
</dbReference>
<comment type="similarity">
    <text evidence="1">Belongs to the AB hydrolase superfamily.</text>
</comment>
<feature type="transmembrane region" description="Helical" evidence="3">
    <location>
        <begin position="411"/>
        <end position="431"/>
    </location>
</feature>